<sequence>MVRETLPPNEFELRARSEDQATAASPEPILADDYPKGLRLVAITVSLVLSIFLSALDSTIIATLIPEITNVFGSLNQVGWYGSAYAMTNAAFLSMWGKAYSYFSLKGTFCFCVAVFELGNLLCGFATSSEMLIAGRAIAGAGGAGNMTGCFIIIAHAVRPERRPLFFGVLGVTFAIASICGPLLGGLFVDQSSWRWGFWINIPLAVFATIMMTLSFQTPVIARPRTATIRAKALHLDLAGVILVLAAMACFILSMHYIGTAEGWSNKTAILYFAGSIAFTGLFIFVEYRMNSMAMIQFQFLKRRRFLENCVYVFFLAGLFFPLLFSLPIHFQSINNQTASEAGIRLIPLVLGISVFTMVSNFVVTHYPRHTALLVSGAVLGVLGASLISNVNENATTVMWIIFELIAAAGIGLALQIPMIANQASVSAIDIPTATSMTLFFETVGQALFTAASEAALLNRLINDLAAHPEHDIDPRLVISAGATGFRKHFNAEQVDFILGSYLDALKVNHLLSLGCGIAAAMVSVSMIAPKLKDKLRRQNRNR</sequence>
<dbReference type="Proteomes" id="UP001172386">
    <property type="component" value="Unassembled WGS sequence"/>
</dbReference>
<name>A0ACC3AE29_9EURO</name>
<comment type="caution">
    <text evidence="1">The sequence shown here is derived from an EMBL/GenBank/DDBJ whole genome shotgun (WGS) entry which is preliminary data.</text>
</comment>
<gene>
    <name evidence="1" type="ORF">H2198_002713</name>
</gene>
<organism evidence="1 2">
    <name type="scientific">Neophaeococcomyces mojaviensis</name>
    <dbReference type="NCBI Taxonomy" id="3383035"/>
    <lineage>
        <taxon>Eukaryota</taxon>
        <taxon>Fungi</taxon>
        <taxon>Dikarya</taxon>
        <taxon>Ascomycota</taxon>
        <taxon>Pezizomycotina</taxon>
        <taxon>Eurotiomycetes</taxon>
        <taxon>Chaetothyriomycetidae</taxon>
        <taxon>Chaetothyriales</taxon>
        <taxon>Chaetothyriales incertae sedis</taxon>
        <taxon>Neophaeococcomyces</taxon>
    </lineage>
</organism>
<protein>
    <submittedName>
        <fullName evidence="1">Uncharacterized protein</fullName>
    </submittedName>
</protein>
<keyword evidence="2" id="KW-1185">Reference proteome</keyword>
<evidence type="ECO:0000313" key="2">
    <source>
        <dbReference type="Proteomes" id="UP001172386"/>
    </source>
</evidence>
<reference evidence="1" key="1">
    <citation type="submission" date="2022-10" db="EMBL/GenBank/DDBJ databases">
        <title>Culturing micro-colonial fungi from biological soil crusts in the Mojave desert and describing Neophaeococcomyces mojavensis, and introducing the new genera and species Taxawa tesnikishii.</title>
        <authorList>
            <person name="Kurbessoian T."/>
            <person name="Stajich J.E."/>
        </authorList>
    </citation>
    <scope>NUCLEOTIDE SEQUENCE</scope>
    <source>
        <strain evidence="1">JES_112</strain>
    </source>
</reference>
<dbReference type="EMBL" id="JAPDRQ010000033">
    <property type="protein sequence ID" value="KAJ9660207.1"/>
    <property type="molecule type" value="Genomic_DNA"/>
</dbReference>
<proteinExistence type="predicted"/>
<accession>A0ACC3AE29</accession>
<evidence type="ECO:0000313" key="1">
    <source>
        <dbReference type="EMBL" id="KAJ9660207.1"/>
    </source>
</evidence>